<comment type="caution">
    <text evidence="1">The sequence shown here is derived from an EMBL/GenBank/DDBJ whole genome shotgun (WGS) entry which is preliminary data.</text>
</comment>
<sequence length="120" mass="12520">MGTRSMSSDTVRTRASLWMPAATTTFWPSMTRPSSSSTPVTTSSLLTSLLTVASTKLTPAARSLRSSASITPRASTAPSVGRCMVLSDLVSRRGLKPGMSCGSTSCHGLSYSSSAARIAW</sequence>
<proteinExistence type="predicted"/>
<dbReference type="Proteomes" id="UP000037020">
    <property type="component" value="Unassembled WGS sequence"/>
</dbReference>
<evidence type="ECO:0000313" key="2">
    <source>
        <dbReference type="Proteomes" id="UP000037020"/>
    </source>
</evidence>
<keyword evidence="2" id="KW-1185">Reference proteome</keyword>
<organism evidence="1 2">
    <name type="scientific">Streptomyces varsoviensis</name>
    <dbReference type="NCBI Taxonomy" id="67373"/>
    <lineage>
        <taxon>Bacteria</taxon>
        <taxon>Bacillati</taxon>
        <taxon>Actinomycetota</taxon>
        <taxon>Actinomycetes</taxon>
        <taxon>Kitasatosporales</taxon>
        <taxon>Streptomycetaceae</taxon>
        <taxon>Streptomyces</taxon>
    </lineage>
</organism>
<name>A0ABR5JDS0_9ACTN</name>
<dbReference type="EMBL" id="LGUT01000186">
    <property type="protein sequence ID" value="KOG91577.1"/>
    <property type="molecule type" value="Genomic_DNA"/>
</dbReference>
<evidence type="ECO:0000313" key="1">
    <source>
        <dbReference type="EMBL" id="KOG91577.1"/>
    </source>
</evidence>
<protein>
    <submittedName>
        <fullName evidence="1">Uncharacterized protein</fullName>
    </submittedName>
</protein>
<accession>A0ABR5JDS0</accession>
<reference evidence="1 2" key="1">
    <citation type="submission" date="2015-07" db="EMBL/GenBank/DDBJ databases">
        <authorList>
            <person name="Ju K.-S."/>
            <person name="Doroghazi J.R."/>
            <person name="Metcalf W.W."/>
        </authorList>
    </citation>
    <scope>NUCLEOTIDE SEQUENCE [LARGE SCALE GENOMIC DNA]</scope>
    <source>
        <strain evidence="1 2">NRRL B-3589</strain>
    </source>
</reference>
<gene>
    <name evidence="1" type="ORF">ADK38_02385</name>
</gene>